<evidence type="ECO:0000256" key="7">
    <source>
        <dbReference type="ARBA" id="ARBA00023054"/>
    </source>
</evidence>
<feature type="coiled-coil region" evidence="11">
    <location>
        <begin position="651"/>
        <end position="898"/>
    </location>
</feature>
<protein>
    <recommendedName>
        <fullName evidence="13">Kinesin motor domain-containing protein</fullName>
    </recommendedName>
</protein>
<dbReference type="PANTHER" id="PTHR47970">
    <property type="entry name" value="KINESIN-LIKE PROTEIN KIF11"/>
    <property type="match status" value="1"/>
</dbReference>
<sequence length="1511" mass="174760">MSGNNEHESKLDETLDPIRPLSIGTGEMSYIYGRDPSILSYGQRPGPSVETKKNLYSVYEVEETVASLDVSSAQTIKVYLRLKPFNKNVKLTAQEEDAYRITSSSTLLTKLPSQDSHSSIRSSSADLVCRKYIFTETFGPEVSQGQFFERVLQPQMPDFLTGQNATIMTYGTTNSGKSFTLQGTAMEPGLIPRSLEHIFAHINPKEAPHFKPLNHSEVVKLSSSEKCLEIENKNKLLTYGSTDRNQYINAFKKMQQVLEKEVPEFRARESTDAHCAVWVSFAEIYNETIYDLLSNDTSKRRPILKLATDNQGATYIKGLKSVFVNSSCEAYQVLMAGQYNLKVAATALNARSSRSHCIFTVRLLRYFSENDIKSVEMSTFTFCDLAGSERLKKTLNIGDRLKEAQNINTSLMVLGRCLKSIYEVQTVKQQRSEVIGPFRESKLTRLFQTALSGKEPIALIVNVNPSPNLYVETQNVLNFAAIAKKIIIQPKLKKTRRSKTRFSHLVLQTKNTITDWDEPPIECDLESIDDQSSVEDMGYVPAEDYEQVLEENEKLRKEIAQIKSSAFKKDLATREEISKYYMATIKKMEEDHQARLRNIEAEHQTLHEWELDKVETFYQNKLQAVKSYKRKRSEDYDDDEEDDYDDMDTSKGELEIQVRQLNSKVDELKNKLKQALKEKDEILVQKNSATYELSLAKEELKTTRNVVVALENSHVNGKNEAYIEELKQQLSDCEKKKKLHEYTLNEAKKDFIEMRNEIDSKNSQVNKLEIELAHKDEELCDLRQEFHNTEDTLSQKEIILREYEEIIDSQSQKLLKLTDEYENLKQLYKESTKETVLEIQDRNSDANEIIGDLEDKLEAAENEIVLLKEKVADKIVKIDELERKLMESEDNCHDLKERLDKIMEYTMAKPNTSVEEEVATQTSPFKVGKDDVKEVKEVCDGNSQTTSPSTASQSNQTSFIESVDHKALQTSFSIDSDKVDVIECLLEKEKNKFFEMEAKYKEELEHVTELSDELENVKNRLVKMEVAKKSSEFNEKKISEYLAEIETLKATIEELEGQNESLKTSRDYYRSDLGNIEKELSEAKKKVERFTSKLTEKEDVKVELERRLEEYEQRVEGLKEENVKLMELKEACESELKKKDEELIEARNKIDFIKNDLEVKERLASSVEKELEDKKELKRQIEELNREINRLNEESKVLKEFKEESGNAVDKLMEELSAKQRELEKAKKVLEEKIEELEKTLGEKDREINDLQKEIKDSIKLQANDVTEKELKLMIKERDEAKEKLSELDKLNKKLQTKINNMDREIDELRKAVKKYKEELDEFSNLEANYQKTIEGKEHELETFKKNQEEMIKKYETLVKTKDEDVEKHKREVKKMQETFLVKGHNTPRDEFRAPSSDRSQYKLRENKPPKEETSEDESVTERRGRRARKVLEPTSPIPNVTIDEISETESTRSTRKTTAKACPSTGRKTRGRRLYTAVEDGVIAIEMTPENAPSPSPTPSTRSLRTRRNK</sequence>
<keyword evidence="2" id="KW-0963">Cytoplasm</keyword>
<dbReference type="Proteomes" id="UP000826195">
    <property type="component" value="Unassembled WGS sequence"/>
</dbReference>
<evidence type="ECO:0000256" key="4">
    <source>
        <dbReference type="ARBA" id="ARBA00022701"/>
    </source>
</evidence>
<keyword evidence="3" id="KW-0597">Phosphoprotein</keyword>
<evidence type="ECO:0000256" key="1">
    <source>
        <dbReference type="ARBA" id="ARBA00004186"/>
    </source>
</evidence>
<name>A0AAV7HZV9_COTGL</name>
<dbReference type="EMBL" id="JAHXZJ010002609">
    <property type="protein sequence ID" value="KAH0540767.1"/>
    <property type="molecule type" value="Genomic_DNA"/>
</dbReference>
<dbReference type="InterPro" id="IPR047149">
    <property type="entry name" value="KIF11-like"/>
</dbReference>
<keyword evidence="9" id="KW-0206">Cytoskeleton</keyword>
<accession>A0AAV7HZV9</accession>
<evidence type="ECO:0000313" key="15">
    <source>
        <dbReference type="Proteomes" id="UP000826195"/>
    </source>
</evidence>
<comment type="similarity">
    <text evidence="10">Belongs to the TRAFAC class myosin-kinesin ATPase superfamily. Kinesin family.</text>
</comment>
<keyword evidence="5 10" id="KW-0547">Nucleotide-binding</keyword>
<feature type="region of interest" description="Disordered" evidence="12">
    <location>
        <begin position="1487"/>
        <end position="1511"/>
    </location>
</feature>
<dbReference type="GO" id="GO:0051231">
    <property type="term" value="P:spindle elongation"/>
    <property type="evidence" value="ECO:0007669"/>
    <property type="project" value="TreeGrafter"/>
</dbReference>
<feature type="region of interest" description="Disordered" evidence="12">
    <location>
        <begin position="939"/>
        <end position="958"/>
    </location>
</feature>
<comment type="caution">
    <text evidence="14">The sequence shown here is derived from an EMBL/GenBank/DDBJ whole genome shotgun (WGS) entry which is preliminary data.</text>
</comment>
<dbReference type="InterPro" id="IPR019821">
    <property type="entry name" value="Kinesin_motor_CS"/>
</dbReference>
<dbReference type="GO" id="GO:0005876">
    <property type="term" value="C:spindle microtubule"/>
    <property type="evidence" value="ECO:0007669"/>
    <property type="project" value="TreeGrafter"/>
</dbReference>
<evidence type="ECO:0000256" key="6">
    <source>
        <dbReference type="ARBA" id="ARBA00022840"/>
    </source>
</evidence>
<feature type="coiled-coil region" evidence="11">
    <location>
        <begin position="545"/>
        <end position="602"/>
    </location>
</feature>
<comment type="subcellular location">
    <subcellularLocation>
        <location evidence="1">Cytoplasm</location>
        <location evidence="1">Cytoskeleton</location>
        <location evidence="1">Spindle</location>
    </subcellularLocation>
</comment>
<proteinExistence type="inferred from homology"/>
<dbReference type="GO" id="GO:0005524">
    <property type="term" value="F:ATP binding"/>
    <property type="evidence" value="ECO:0007669"/>
    <property type="project" value="UniProtKB-UniRule"/>
</dbReference>
<keyword evidence="8 10" id="KW-0505">Motor protein</keyword>
<feature type="compositionally biased region" description="Low complexity" evidence="12">
    <location>
        <begin position="943"/>
        <end position="958"/>
    </location>
</feature>
<dbReference type="GO" id="GO:0072686">
    <property type="term" value="C:mitotic spindle"/>
    <property type="evidence" value="ECO:0007669"/>
    <property type="project" value="TreeGrafter"/>
</dbReference>
<dbReference type="PROSITE" id="PS50067">
    <property type="entry name" value="KINESIN_MOTOR_2"/>
    <property type="match status" value="1"/>
</dbReference>
<keyword evidence="7 11" id="KW-0175">Coiled coil</keyword>
<dbReference type="Gene3D" id="3.40.850.10">
    <property type="entry name" value="Kinesin motor domain"/>
    <property type="match status" value="1"/>
</dbReference>
<evidence type="ECO:0000256" key="5">
    <source>
        <dbReference type="ARBA" id="ARBA00022741"/>
    </source>
</evidence>
<dbReference type="InterPro" id="IPR036961">
    <property type="entry name" value="Kinesin_motor_dom_sf"/>
</dbReference>
<feature type="compositionally biased region" description="Acidic residues" evidence="12">
    <location>
        <begin position="635"/>
        <end position="647"/>
    </location>
</feature>
<dbReference type="GO" id="GO:0090307">
    <property type="term" value="P:mitotic spindle assembly"/>
    <property type="evidence" value="ECO:0007669"/>
    <property type="project" value="TreeGrafter"/>
</dbReference>
<dbReference type="SMART" id="SM00129">
    <property type="entry name" value="KISc"/>
    <property type="match status" value="1"/>
</dbReference>
<evidence type="ECO:0000256" key="11">
    <source>
        <dbReference type="SAM" id="Coils"/>
    </source>
</evidence>
<organism evidence="14 15">
    <name type="scientific">Cotesia glomerata</name>
    <name type="common">Lepidopteran parasitic wasp</name>
    <name type="synonym">Apanteles glomeratus</name>
    <dbReference type="NCBI Taxonomy" id="32391"/>
    <lineage>
        <taxon>Eukaryota</taxon>
        <taxon>Metazoa</taxon>
        <taxon>Ecdysozoa</taxon>
        <taxon>Arthropoda</taxon>
        <taxon>Hexapoda</taxon>
        <taxon>Insecta</taxon>
        <taxon>Pterygota</taxon>
        <taxon>Neoptera</taxon>
        <taxon>Endopterygota</taxon>
        <taxon>Hymenoptera</taxon>
        <taxon>Apocrita</taxon>
        <taxon>Ichneumonoidea</taxon>
        <taxon>Braconidae</taxon>
        <taxon>Microgastrinae</taxon>
        <taxon>Cotesia</taxon>
    </lineage>
</organism>
<reference evidence="14 15" key="1">
    <citation type="journal article" date="2021" name="J. Hered.">
        <title>A chromosome-level genome assembly of the parasitoid wasp, Cotesia glomerata (Hymenoptera: Braconidae).</title>
        <authorList>
            <person name="Pinto B.J."/>
            <person name="Weis J.J."/>
            <person name="Gamble T."/>
            <person name="Ode P.J."/>
            <person name="Paul R."/>
            <person name="Zaspel J.M."/>
        </authorList>
    </citation>
    <scope>NUCLEOTIDE SEQUENCE [LARGE SCALE GENOMIC DNA]</scope>
    <source>
        <strain evidence="14">CgM1</strain>
    </source>
</reference>
<dbReference type="InterPro" id="IPR027417">
    <property type="entry name" value="P-loop_NTPase"/>
</dbReference>
<evidence type="ECO:0000313" key="14">
    <source>
        <dbReference type="EMBL" id="KAH0540767.1"/>
    </source>
</evidence>
<dbReference type="PROSITE" id="PS00411">
    <property type="entry name" value="KINESIN_MOTOR_1"/>
    <property type="match status" value="1"/>
</dbReference>
<keyword evidence="15" id="KW-1185">Reference proteome</keyword>
<feature type="compositionally biased region" description="Basic and acidic residues" evidence="12">
    <location>
        <begin position="1400"/>
        <end position="1413"/>
    </location>
</feature>
<dbReference type="GO" id="GO:0008574">
    <property type="term" value="F:plus-end-directed microtubule motor activity"/>
    <property type="evidence" value="ECO:0007669"/>
    <property type="project" value="TreeGrafter"/>
</dbReference>
<evidence type="ECO:0000256" key="2">
    <source>
        <dbReference type="ARBA" id="ARBA00022490"/>
    </source>
</evidence>
<evidence type="ECO:0000259" key="13">
    <source>
        <dbReference type="PROSITE" id="PS50067"/>
    </source>
</evidence>
<dbReference type="SUPFAM" id="SSF52540">
    <property type="entry name" value="P-loop containing nucleoside triphosphate hydrolases"/>
    <property type="match status" value="1"/>
</dbReference>
<evidence type="ECO:0000256" key="3">
    <source>
        <dbReference type="ARBA" id="ARBA00022553"/>
    </source>
</evidence>
<evidence type="ECO:0000256" key="9">
    <source>
        <dbReference type="ARBA" id="ARBA00023212"/>
    </source>
</evidence>
<keyword evidence="4" id="KW-0493">Microtubule</keyword>
<feature type="region of interest" description="Disordered" evidence="12">
    <location>
        <begin position="629"/>
        <end position="650"/>
    </location>
</feature>
<gene>
    <name evidence="14" type="ORF">KQX54_019786</name>
</gene>
<dbReference type="GO" id="GO:0007018">
    <property type="term" value="P:microtubule-based movement"/>
    <property type="evidence" value="ECO:0007669"/>
    <property type="project" value="InterPro"/>
</dbReference>
<dbReference type="PRINTS" id="PR00380">
    <property type="entry name" value="KINESINHEAVY"/>
</dbReference>
<keyword evidence="6 10" id="KW-0067">ATP-binding</keyword>
<dbReference type="GO" id="GO:0005634">
    <property type="term" value="C:nucleus"/>
    <property type="evidence" value="ECO:0007669"/>
    <property type="project" value="TreeGrafter"/>
</dbReference>
<dbReference type="GO" id="GO:0008017">
    <property type="term" value="F:microtubule binding"/>
    <property type="evidence" value="ECO:0007669"/>
    <property type="project" value="InterPro"/>
</dbReference>
<evidence type="ECO:0000256" key="10">
    <source>
        <dbReference type="PROSITE-ProRule" id="PRU00283"/>
    </source>
</evidence>
<dbReference type="Pfam" id="PF00225">
    <property type="entry name" value="Kinesin"/>
    <property type="match status" value="1"/>
</dbReference>
<evidence type="ECO:0000256" key="8">
    <source>
        <dbReference type="ARBA" id="ARBA00023175"/>
    </source>
</evidence>
<feature type="domain" description="Kinesin motor" evidence="13">
    <location>
        <begin position="75"/>
        <end position="486"/>
    </location>
</feature>
<dbReference type="InterPro" id="IPR001752">
    <property type="entry name" value="Kinesin_motor_dom"/>
</dbReference>
<dbReference type="PANTHER" id="PTHR47970:SF29">
    <property type="entry name" value="KINESIN FAMILY MEMBER 20B"/>
    <property type="match status" value="1"/>
</dbReference>
<feature type="region of interest" description="Disordered" evidence="12">
    <location>
        <begin position="1378"/>
        <end position="1472"/>
    </location>
</feature>
<evidence type="ECO:0000256" key="12">
    <source>
        <dbReference type="SAM" id="MobiDB-lite"/>
    </source>
</evidence>
<feature type="binding site" evidence="10">
    <location>
        <begin position="171"/>
        <end position="178"/>
    </location>
    <ligand>
        <name>ATP</name>
        <dbReference type="ChEBI" id="CHEBI:30616"/>
    </ligand>
</feature>